<dbReference type="Proteomes" id="UP000048984">
    <property type="component" value="Unassembled WGS sequence"/>
</dbReference>
<keyword evidence="6 10" id="KW-0812">Transmembrane</keyword>
<evidence type="ECO:0000256" key="3">
    <source>
        <dbReference type="ARBA" id="ARBA00010072"/>
    </source>
</evidence>
<evidence type="ECO:0000256" key="8">
    <source>
        <dbReference type="ARBA" id="ARBA00022989"/>
    </source>
</evidence>
<gene>
    <name evidence="12" type="ORF">ABB55_06625</name>
</gene>
<feature type="transmembrane region" description="Helical" evidence="10">
    <location>
        <begin position="84"/>
        <end position="102"/>
    </location>
</feature>
<feature type="domain" description="ABC transmembrane type-1" evidence="11">
    <location>
        <begin position="78"/>
        <end position="294"/>
    </location>
</feature>
<protein>
    <recommendedName>
        <fullName evidence="11">ABC transmembrane type-1 domain-containing protein</fullName>
    </recommendedName>
</protein>
<keyword evidence="8 10" id="KW-1133">Transmembrane helix</keyword>
<sequence length="305" mass="33770">MNDTSAAPSRPPPPARRRRWTWIDTALLAAVLAALGWFAYRTEAVMFYRWNWSVVANYLIKVDPATGHWQPNALLDGLFATLRLAVWGLVLATLIGVPMGVARNSRRLFPRLVSGLYVMVIRNIPPLVLVFVVAFFVANQILPGLGIRAALARAPDWLQTTCAVLFGPPKIIENIIVGLLCLAIFTGAYVAEIVRAGIESVPRSQIEAGESLGLTRFQILRDVILPQALRNVLPPLANQFIQMIKDSSLVSLVSVQELTFVAQDVQIATQRVFEVFLFVGFLYFAVCWSLSRLFARLEARARAAG</sequence>
<organism evidence="12 13">
    <name type="scientific">Prosthecodimorpha hirschii</name>
    <dbReference type="NCBI Taxonomy" id="665126"/>
    <lineage>
        <taxon>Bacteria</taxon>
        <taxon>Pseudomonadati</taxon>
        <taxon>Pseudomonadota</taxon>
        <taxon>Alphaproteobacteria</taxon>
        <taxon>Hyphomicrobiales</taxon>
        <taxon>Ancalomicrobiaceae</taxon>
        <taxon>Prosthecodimorpha</taxon>
    </lineage>
</organism>
<comment type="caution">
    <text evidence="12">The sequence shown here is derived from an EMBL/GenBank/DDBJ whole genome shotgun (WGS) entry which is preliminary data.</text>
</comment>
<dbReference type="Gene3D" id="1.10.3720.10">
    <property type="entry name" value="MetI-like"/>
    <property type="match status" value="1"/>
</dbReference>
<feature type="transmembrane region" description="Helical" evidence="10">
    <location>
        <begin position="275"/>
        <end position="295"/>
    </location>
</feature>
<dbReference type="NCBIfam" id="TIGR01726">
    <property type="entry name" value="HEQRo_perm_3TM"/>
    <property type="match status" value="1"/>
</dbReference>
<dbReference type="GO" id="GO:0006865">
    <property type="term" value="P:amino acid transport"/>
    <property type="evidence" value="ECO:0007669"/>
    <property type="project" value="UniProtKB-KW"/>
</dbReference>
<dbReference type="PANTHER" id="PTHR30614">
    <property type="entry name" value="MEMBRANE COMPONENT OF AMINO ACID ABC TRANSPORTER"/>
    <property type="match status" value="1"/>
</dbReference>
<evidence type="ECO:0000256" key="7">
    <source>
        <dbReference type="ARBA" id="ARBA00022970"/>
    </source>
</evidence>
<dbReference type="CDD" id="cd06261">
    <property type="entry name" value="TM_PBP2"/>
    <property type="match status" value="1"/>
</dbReference>
<dbReference type="SUPFAM" id="SSF161098">
    <property type="entry name" value="MetI-like"/>
    <property type="match status" value="1"/>
</dbReference>
<name>A0A0P6VNP4_9HYPH</name>
<dbReference type="RefSeq" id="WP_054358103.1">
    <property type="nucleotide sequence ID" value="NZ_JAPCYQ010000001.1"/>
</dbReference>
<evidence type="ECO:0000256" key="10">
    <source>
        <dbReference type="RuleBase" id="RU363032"/>
    </source>
</evidence>
<keyword evidence="9 10" id="KW-0472">Membrane</keyword>
<dbReference type="InterPro" id="IPR043429">
    <property type="entry name" value="ArtM/GltK/GlnP/TcyL/YhdX-like"/>
</dbReference>
<evidence type="ECO:0000256" key="4">
    <source>
        <dbReference type="ARBA" id="ARBA00022448"/>
    </source>
</evidence>
<evidence type="ECO:0000256" key="2">
    <source>
        <dbReference type="ARBA" id="ARBA00004429"/>
    </source>
</evidence>
<keyword evidence="7" id="KW-0029">Amino-acid transport</keyword>
<comment type="function">
    <text evidence="1">Part of the binding-protein-dependent transport system for glutamine; probably responsible for the translocation of the substrate across the membrane.</text>
</comment>
<evidence type="ECO:0000256" key="1">
    <source>
        <dbReference type="ARBA" id="ARBA00003159"/>
    </source>
</evidence>
<evidence type="ECO:0000256" key="9">
    <source>
        <dbReference type="ARBA" id="ARBA00023136"/>
    </source>
</evidence>
<dbReference type="InterPro" id="IPR010065">
    <property type="entry name" value="AA_ABC_transptr_permease_3TM"/>
</dbReference>
<evidence type="ECO:0000313" key="13">
    <source>
        <dbReference type="Proteomes" id="UP000048984"/>
    </source>
</evidence>
<comment type="similarity">
    <text evidence="3">Belongs to the binding-protein-dependent transport system permease family. HisMQ subfamily.</text>
</comment>
<dbReference type="EMBL" id="LJYW01000001">
    <property type="protein sequence ID" value="KPL51940.1"/>
    <property type="molecule type" value="Genomic_DNA"/>
</dbReference>
<keyword evidence="4 10" id="KW-0813">Transport</keyword>
<dbReference type="PANTHER" id="PTHR30614:SF20">
    <property type="entry name" value="GLUTAMINE TRANSPORT SYSTEM PERMEASE PROTEIN GLNP"/>
    <property type="match status" value="1"/>
</dbReference>
<proteinExistence type="inferred from homology"/>
<feature type="transmembrane region" description="Helical" evidence="10">
    <location>
        <begin position="20"/>
        <end position="40"/>
    </location>
</feature>
<feature type="transmembrane region" description="Helical" evidence="10">
    <location>
        <begin position="175"/>
        <end position="194"/>
    </location>
</feature>
<evidence type="ECO:0000259" key="11">
    <source>
        <dbReference type="PROSITE" id="PS50928"/>
    </source>
</evidence>
<evidence type="ECO:0000256" key="6">
    <source>
        <dbReference type="ARBA" id="ARBA00022692"/>
    </source>
</evidence>
<dbReference type="InterPro" id="IPR000515">
    <property type="entry name" value="MetI-like"/>
</dbReference>
<reference evidence="12 13" key="1">
    <citation type="submission" date="2015-09" db="EMBL/GenBank/DDBJ databases">
        <authorList>
            <person name="Jackson K.R."/>
            <person name="Lunt B.L."/>
            <person name="Fisher J.N.B."/>
            <person name="Gardner A.V."/>
            <person name="Bailey M.E."/>
            <person name="Deus L.M."/>
            <person name="Earl A.S."/>
            <person name="Gibby P.D."/>
            <person name="Hartmann K.A."/>
            <person name="Liu J.E."/>
            <person name="Manci A.M."/>
            <person name="Nielsen D.A."/>
            <person name="Solomon M.B."/>
            <person name="Breakwell D.P."/>
            <person name="Burnett S.H."/>
            <person name="Grose J.H."/>
        </authorList>
    </citation>
    <scope>NUCLEOTIDE SEQUENCE [LARGE SCALE GENOMIC DNA]</scope>
    <source>
        <strain evidence="12 13">16</strain>
    </source>
</reference>
<dbReference type="PROSITE" id="PS50928">
    <property type="entry name" value="ABC_TM1"/>
    <property type="match status" value="1"/>
</dbReference>
<evidence type="ECO:0000256" key="5">
    <source>
        <dbReference type="ARBA" id="ARBA00022475"/>
    </source>
</evidence>
<dbReference type="AlphaFoldDB" id="A0A0P6VNP4"/>
<evidence type="ECO:0000313" key="12">
    <source>
        <dbReference type="EMBL" id="KPL51940.1"/>
    </source>
</evidence>
<comment type="subcellular location">
    <subcellularLocation>
        <location evidence="2">Cell inner membrane</location>
        <topology evidence="2">Multi-pass membrane protein</topology>
    </subcellularLocation>
    <subcellularLocation>
        <location evidence="10">Cell membrane</location>
        <topology evidence="10">Multi-pass membrane protein</topology>
    </subcellularLocation>
</comment>
<dbReference type="Pfam" id="PF00528">
    <property type="entry name" value="BPD_transp_1"/>
    <property type="match status" value="1"/>
</dbReference>
<keyword evidence="5" id="KW-1003">Cell membrane</keyword>
<accession>A0A0P6VNP4</accession>
<dbReference type="InterPro" id="IPR035906">
    <property type="entry name" value="MetI-like_sf"/>
</dbReference>
<dbReference type="GO" id="GO:0022857">
    <property type="term" value="F:transmembrane transporter activity"/>
    <property type="evidence" value="ECO:0007669"/>
    <property type="project" value="InterPro"/>
</dbReference>
<dbReference type="STRING" id="665126.ABB55_06625"/>
<reference evidence="12 13" key="2">
    <citation type="submission" date="2015-10" db="EMBL/GenBank/DDBJ databases">
        <title>Draft Genome Sequence of Prosthecomicrobium hirschii ATCC 27832.</title>
        <authorList>
            <person name="Daniel J."/>
            <person name="Givan S.A."/>
            <person name="Brun Y.V."/>
            <person name="Brown P.J."/>
        </authorList>
    </citation>
    <scope>NUCLEOTIDE SEQUENCE [LARGE SCALE GENOMIC DNA]</scope>
    <source>
        <strain evidence="12 13">16</strain>
    </source>
</reference>
<keyword evidence="13" id="KW-1185">Reference proteome</keyword>
<dbReference type="GO" id="GO:0043190">
    <property type="term" value="C:ATP-binding cassette (ABC) transporter complex"/>
    <property type="evidence" value="ECO:0007669"/>
    <property type="project" value="InterPro"/>
</dbReference>